<dbReference type="PANTHER" id="PTHR37292:SF2">
    <property type="entry name" value="DUF262 DOMAIN-CONTAINING PROTEIN"/>
    <property type="match status" value="1"/>
</dbReference>
<name>A0A644WSA9_9ZZZZ</name>
<evidence type="ECO:0000259" key="1">
    <source>
        <dbReference type="Pfam" id="PF03235"/>
    </source>
</evidence>
<sequence>MSYETAKTVSTVITEIDRGNYVLPSIQREFVWSTNQIETLFDSLMQDYPIGSFLFWQVDKEKYNEYDFYRFIREYHERDCAHNPKANLSGESDVIAILDGQQRLTSLYLGLKGSYAEKIRYKKRTSNNAFPKKKLYLNLLCESENYSMKYDFSFLTKDDLMNASDEDTEHHWFEVGKILDMNDIGDVMDYIEEHITFNDFYTKEKAKFARKTLTQLFQVVNTAPTISYYLERNQDLDKVLNIFIRVNSGGTVLSYSDLLLSIASSQWEHHDAREEINEFVDEINCIGDGFRINKDFVLKSALVLSDFKNIAFKVDNFNKTNMLKIENNWDEIRESIRLAFQLIYSFGYSGDTLKSNNAVIPIAYYLKQIDAPSNFVESSKNIDNKLKIRKWLVTSLLKRAFSGQPDNVLRPIRDMIRENGNNEFPLDRIVNQFKGTNKTIVFTKEDIDENLMKLQYSNSYTLSTLMLLYKGYDYSNSIHIDHIFPRSLFKHKNLKEFGLTDSDIDFCISNRDSLANLQLLPALPNIEKQNKEFNMWFDKQNPTDTMKIQYRNTHYIPNMEYNFQNFKNFISERESLLKIEFEKALLH</sequence>
<accession>A0A644WSA9</accession>
<reference evidence="2" key="1">
    <citation type="submission" date="2019-08" db="EMBL/GenBank/DDBJ databases">
        <authorList>
            <person name="Kucharzyk K."/>
            <person name="Murdoch R.W."/>
            <person name="Higgins S."/>
            <person name="Loffler F."/>
        </authorList>
    </citation>
    <scope>NUCLEOTIDE SEQUENCE</scope>
</reference>
<comment type="caution">
    <text evidence="2">The sequence shown here is derived from an EMBL/GenBank/DDBJ whole genome shotgun (WGS) entry which is preliminary data.</text>
</comment>
<proteinExistence type="predicted"/>
<feature type="domain" description="GmrSD restriction endonucleases N-terminal" evidence="1">
    <location>
        <begin position="10"/>
        <end position="261"/>
    </location>
</feature>
<dbReference type="EMBL" id="VSSQ01001257">
    <property type="protein sequence ID" value="MPM06720.1"/>
    <property type="molecule type" value="Genomic_DNA"/>
</dbReference>
<organism evidence="2">
    <name type="scientific">bioreactor metagenome</name>
    <dbReference type="NCBI Taxonomy" id="1076179"/>
    <lineage>
        <taxon>unclassified sequences</taxon>
        <taxon>metagenomes</taxon>
        <taxon>ecological metagenomes</taxon>
    </lineage>
</organism>
<dbReference type="PANTHER" id="PTHR37292">
    <property type="entry name" value="VNG6097C"/>
    <property type="match status" value="1"/>
</dbReference>
<gene>
    <name evidence="2" type="ORF">SDC9_53023</name>
</gene>
<dbReference type="Pfam" id="PF03235">
    <property type="entry name" value="GmrSD_N"/>
    <property type="match status" value="1"/>
</dbReference>
<evidence type="ECO:0000313" key="2">
    <source>
        <dbReference type="EMBL" id="MPM06720.1"/>
    </source>
</evidence>
<dbReference type="AlphaFoldDB" id="A0A644WSA9"/>
<protein>
    <recommendedName>
        <fullName evidence="1">GmrSD restriction endonucleases N-terminal domain-containing protein</fullName>
    </recommendedName>
</protein>
<dbReference type="InterPro" id="IPR004919">
    <property type="entry name" value="GmrSD_N"/>
</dbReference>